<proteinExistence type="predicted"/>
<sequence>MIVIACCFRGVKYLGEHGENVPVAGAVAICSPWDLLIGDRFISRRLVQKLYDRALCIGLQGINLIIHALPIGKALERYGFLSGNELSRYHVGFQRCRCQHFKS</sequence>
<dbReference type="Proteomes" id="UP000823749">
    <property type="component" value="Chromosome 6"/>
</dbReference>
<dbReference type="GO" id="GO:0034338">
    <property type="term" value="F:short-chain carboxylesterase activity"/>
    <property type="evidence" value="ECO:0007669"/>
    <property type="project" value="TreeGrafter"/>
</dbReference>
<gene>
    <name evidence="1" type="ORF">RHGRI_017180</name>
</gene>
<protein>
    <submittedName>
        <fullName evidence="1">Uncharacterized protein</fullName>
    </submittedName>
</protein>
<dbReference type="GO" id="GO:0047372">
    <property type="term" value="F:monoacylglycerol lipase activity"/>
    <property type="evidence" value="ECO:0007669"/>
    <property type="project" value="TreeGrafter"/>
</dbReference>
<dbReference type="PANTHER" id="PTHR10794:SF63">
    <property type="entry name" value="ALPHA_BETA HYDROLASE 1, ISOFORM A"/>
    <property type="match status" value="1"/>
</dbReference>
<dbReference type="InterPro" id="IPR050960">
    <property type="entry name" value="AB_hydrolase_4_sf"/>
</dbReference>
<evidence type="ECO:0000313" key="2">
    <source>
        <dbReference type="Proteomes" id="UP000823749"/>
    </source>
</evidence>
<reference evidence="1 2" key="1">
    <citation type="submission" date="2020-08" db="EMBL/GenBank/DDBJ databases">
        <title>Plant Genome Project.</title>
        <authorList>
            <person name="Zhang R.-G."/>
        </authorList>
    </citation>
    <scope>NUCLEOTIDE SEQUENCE [LARGE SCALE GENOMIC DNA]</scope>
    <source>
        <strain evidence="1">WSP0</strain>
        <tissue evidence="1">Leaf</tissue>
    </source>
</reference>
<comment type="caution">
    <text evidence="1">The sequence shown here is derived from an EMBL/GenBank/DDBJ whole genome shotgun (WGS) entry which is preliminary data.</text>
</comment>
<keyword evidence="2" id="KW-1185">Reference proteome</keyword>
<organism evidence="1 2">
    <name type="scientific">Rhododendron griersonianum</name>
    <dbReference type="NCBI Taxonomy" id="479676"/>
    <lineage>
        <taxon>Eukaryota</taxon>
        <taxon>Viridiplantae</taxon>
        <taxon>Streptophyta</taxon>
        <taxon>Embryophyta</taxon>
        <taxon>Tracheophyta</taxon>
        <taxon>Spermatophyta</taxon>
        <taxon>Magnoliopsida</taxon>
        <taxon>eudicotyledons</taxon>
        <taxon>Gunneridae</taxon>
        <taxon>Pentapetalae</taxon>
        <taxon>asterids</taxon>
        <taxon>Ericales</taxon>
        <taxon>Ericaceae</taxon>
        <taxon>Ericoideae</taxon>
        <taxon>Rhodoreae</taxon>
        <taxon>Rhododendron</taxon>
    </lineage>
</organism>
<name>A0AAV6JWV0_9ERIC</name>
<dbReference type="AlphaFoldDB" id="A0AAV6JWV0"/>
<evidence type="ECO:0000313" key="1">
    <source>
        <dbReference type="EMBL" id="KAG5544655.1"/>
    </source>
</evidence>
<accession>A0AAV6JWV0</accession>
<dbReference type="PANTHER" id="PTHR10794">
    <property type="entry name" value="ABHYDROLASE DOMAIN-CONTAINING PROTEIN"/>
    <property type="match status" value="1"/>
</dbReference>
<dbReference type="EMBL" id="JACTNZ010000006">
    <property type="protein sequence ID" value="KAG5544655.1"/>
    <property type="molecule type" value="Genomic_DNA"/>
</dbReference>